<dbReference type="PROSITE" id="PS52052">
    <property type="entry name" value="PEHE"/>
    <property type="match status" value="1"/>
</dbReference>
<reference evidence="2" key="1">
    <citation type="submission" date="2022-01" db="EMBL/GenBank/DDBJ databases">
        <authorList>
            <person name="King R."/>
        </authorList>
    </citation>
    <scope>NUCLEOTIDE SEQUENCE</scope>
</reference>
<dbReference type="SMART" id="SM01300">
    <property type="entry name" value="PEHE"/>
    <property type="match status" value="1"/>
</dbReference>
<dbReference type="InterPro" id="IPR026711">
    <property type="entry name" value="Msl-1"/>
</dbReference>
<dbReference type="Pfam" id="PF15275">
    <property type="entry name" value="PEHE"/>
    <property type="match status" value="1"/>
</dbReference>
<sequence length="480" mass="55709">MSEDFHHESSSKLLSKCTHSIEYFNEINVETESSEEEINVVDHMYATNIENGDINDLSNESPPINCQTAESEVKLIKEWLILHTDLIQQQNDDILDKDREIYILRKENEMLKERINCIEKGIPFQLDKPSNQVIEEEVIVEDMTQGSLKEGIQEGNKVIEEQYCPSDNCSQEVLAYKDENCVNISECESQLNNSVILTEKNYQEPIVNTVIELKNEVAVLNAIDSWKSNSDFLSDSIPVTEYSFSVNNISEFDPMKNLRMSIRRKRVKSCSSGLSHNESLNLEEKETYRRRFKKKKRRLTKDANILTSLDAYITQAHEVNLGIPTIELDITECLATSLEVPRWRHKIYASCYTMEGTENLDDEVFNKRHMRLENDERRRKRWDVQRIREQRVIEKLKLRQEKVGLAAKSDGHEPVTSLWPKLEDIKFLEVTDELPVAAFGSPINKFDPSEFQVPWINNPSVLTKKPQVHKSTGRRRGSKR</sequence>
<dbReference type="OrthoDB" id="6022555at2759"/>
<keyword evidence="3" id="KW-1185">Reference proteome</keyword>
<feature type="domain" description="PEHE" evidence="1">
    <location>
        <begin position="337"/>
        <end position="455"/>
    </location>
</feature>
<proteinExistence type="predicted"/>
<evidence type="ECO:0000313" key="2">
    <source>
        <dbReference type="EMBL" id="CAH1113753.1"/>
    </source>
</evidence>
<accession>A0A9P0GLW0</accession>
<dbReference type="GO" id="GO:0072487">
    <property type="term" value="C:MSL complex"/>
    <property type="evidence" value="ECO:0007669"/>
    <property type="project" value="InterPro"/>
</dbReference>
<dbReference type="AlphaFoldDB" id="A0A9P0GLW0"/>
<name>A0A9P0GLW0_9CUCU</name>
<dbReference type="Gene3D" id="1.20.5.170">
    <property type="match status" value="1"/>
</dbReference>
<dbReference type="InterPro" id="IPR029332">
    <property type="entry name" value="PEHE_dom"/>
</dbReference>
<dbReference type="EMBL" id="OV651819">
    <property type="protein sequence ID" value="CAH1113753.1"/>
    <property type="molecule type" value="Genomic_DNA"/>
</dbReference>
<dbReference type="PANTHER" id="PTHR21656:SF2">
    <property type="entry name" value="MALE-SPECIFIC LETHAL 1 HOMOLOG"/>
    <property type="match status" value="1"/>
</dbReference>
<dbReference type="Proteomes" id="UP001153636">
    <property type="component" value="Chromosome 7"/>
</dbReference>
<evidence type="ECO:0000313" key="3">
    <source>
        <dbReference type="Proteomes" id="UP001153636"/>
    </source>
</evidence>
<dbReference type="GO" id="GO:0003682">
    <property type="term" value="F:chromatin binding"/>
    <property type="evidence" value="ECO:0007669"/>
    <property type="project" value="TreeGrafter"/>
</dbReference>
<gene>
    <name evidence="2" type="ORF">PSYICH_LOCUS13318</name>
</gene>
<evidence type="ECO:0000259" key="1">
    <source>
        <dbReference type="PROSITE" id="PS52052"/>
    </source>
</evidence>
<dbReference type="Gene3D" id="6.10.250.2000">
    <property type="match status" value="1"/>
</dbReference>
<organism evidence="2 3">
    <name type="scientific">Psylliodes chrysocephalus</name>
    <dbReference type="NCBI Taxonomy" id="3402493"/>
    <lineage>
        <taxon>Eukaryota</taxon>
        <taxon>Metazoa</taxon>
        <taxon>Ecdysozoa</taxon>
        <taxon>Arthropoda</taxon>
        <taxon>Hexapoda</taxon>
        <taxon>Insecta</taxon>
        <taxon>Pterygota</taxon>
        <taxon>Neoptera</taxon>
        <taxon>Endopterygota</taxon>
        <taxon>Coleoptera</taxon>
        <taxon>Polyphaga</taxon>
        <taxon>Cucujiformia</taxon>
        <taxon>Chrysomeloidea</taxon>
        <taxon>Chrysomelidae</taxon>
        <taxon>Galerucinae</taxon>
        <taxon>Alticini</taxon>
        <taxon>Psylliodes</taxon>
    </lineage>
</organism>
<protein>
    <recommendedName>
        <fullName evidence="1">PEHE domain-containing protein</fullName>
    </recommendedName>
</protein>
<dbReference type="PANTHER" id="PTHR21656">
    <property type="entry name" value="MALE-SPECIFIC LETHAL-1 PROTEIN"/>
    <property type="match status" value="1"/>
</dbReference>